<reference evidence="1 2" key="1">
    <citation type="submission" date="2023-10" db="EMBL/GenBank/DDBJ databases">
        <title>Two novel species belonging to the OM43/NOR5 clade.</title>
        <authorList>
            <person name="Park M."/>
        </authorList>
    </citation>
    <scope>NUCLEOTIDE SEQUENCE [LARGE SCALE GENOMIC DNA]</scope>
    <source>
        <strain evidence="1 2">IMCC45268</strain>
    </source>
</reference>
<evidence type="ECO:0000313" key="1">
    <source>
        <dbReference type="EMBL" id="WOJ98306.1"/>
    </source>
</evidence>
<proteinExistence type="predicted"/>
<gene>
    <name evidence="1" type="ORF">R0137_06975</name>
</gene>
<protein>
    <submittedName>
        <fullName evidence="1">Uncharacterized protein</fullName>
    </submittedName>
</protein>
<sequence>MLHLIPKARERTKSAFYGDYLATLGREPGGIVDRKLARGLPDGTSTIATFGTTAIGRPPFTLGESSY</sequence>
<name>A0ABZ0IFR2_9GAMM</name>
<dbReference type="EMBL" id="CP136865">
    <property type="protein sequence ID" value="WOJ98306.1"/>
    <property type="molecule type" value="Genomic_DNA"/>
</dbReference>
<keyword evidence="2" id="KW-1185">Reference proteome</keyword>
<accession>A0ABZ0IFR2</accession>
<organism evidence="1 2">
    <name type="scientific">Congregibacter brevis</name>
    <dbReference type="NCBI Taxonomy" id="3081201"/>
    <lineage>
        <taxon>Bacteria</taxon>
        <taxon>Pseudomonadati</taxon>
        <taxon>Pseudomonadota</taxon>
        <taxon>Gammaproteobacteria</taxon>
        <taxon>Cellvibrionales</taxon>
        <taxon>Halieaceae</taxon>
        <taxon>Congregibacter</taxon>
    </lineage>
</organism>
<evidence type="ECO:0000313" key="2">
    <source>
        <dbReference type="Proteomes" id="UP001626549"/>
    </source>
</evidence>
<dbReference type="RefSeq" id="WP_407329619.1">
    <property type="nucleotide sequence ID" value="NZ_CP136865.1"/>
</dbReference>
<dbReference type="Proteomes" id="UP001626549">
    <property type="component" value="Chromosome"/>
</dbReference>